<reference evidence="3" key="1">
    <citation type="submission" date="2020-10" db="EMBL/GenBank/DDBJ databases">
        <title>Unveiling of a novel bifunctional photoreceptor, Dualchrome1, isolated from a cosmopolitan green alga.</title>
        <authorList>
            <person name="Suzuki S."/>
            <person name="Kawachi M."/>
        </authorList>
    </citation>
    <scope>NUCLEOTIDE SEQUENCE</scope>
    <source>
        <strain evidence="3">NIES 2893</strain>
    </source>
</reference>
<dbReference type="EMBL" id="BNJQ01000027">
    <property type="protein sequence ID" value="GHP09970.1"/>
    <property type="molecule type" value="Genomic_DNA"/>
</dbReference>
<dbReference type="Proteomes" id="UP000660262">
    <property type="component" value="Unassembled WGS sequence"/>
</dbReference>
<sequence>MPPWRTRRATSFAAAVWLLACGWLSTAAPEPSAEEREEKPADWTPSTAALFEAYHGPFGREGLQDRGRRRGADDVPMSAPRRRLIDSAAQNTARASDLGRDVVSRRFLGHQSDNRGKGLGDRETLYQPNEYFDGKYPYLHTSVVGHSETSVLGGDWDMRYLEPYPSFRVLGNDDSSSARPVSVELFEGQRGLNIVTMLDALFASLRDNYCTNMVGEIRTNMIRDCDAFLNVVYSTWRRIGDAVCGAVPWSSLEGISTAEKLERIFAECETSFQGDVESTVEGLIQEVLSERLITRPDVVPVLAWNDAVQRGNSPVPDTGWRLDGWGKGPYPNSQTPSQIAAWKQRRVQPSFHRPAKHTAMIEMLPGMRDVYMKDYRTHPSPFATKYHPFDAGKKLSWSTSELRWCTVVANARRGYRDNCLD</sequence>
<protein>
    <recommendedName>
        <fullName evidence="5">Enterotoxin</fullName>
    </recommendedName>
</protein>
<organism evidence="3 4">
    <name type="scientific">Pycnococcus provasolii</name>
    <dbReference type="NCBI Taxonomy" id="41880"/>
    <lineage>
        <taxon>Eukaryota</taxon>
        <taxon>Viridiplantae</taxon>
        <taxon>Chlorophyta</taxon>
        <taxon>Pseudoscourfieldiophyceae</taxon>
        <taxon>Pseudoscourfieldiales</taxon>
        <taxon>Pycnococcaceae</taxon>
        <taxon>Pycnococcus</taxon>
    </lineage>
</organism>
<evidence type="ECO:0008006" key="5">
    <source>
        <dbReference type="Google" id="ProtNLM"/>
    </source>
</evidence>
<evidence type="ECO:0000256" key="2">
    <source>
        <dbReference type="SAM" id="SignalP"/>
    </source>
</evidence>
<evidence type="ECO:0000313" key="4">
    <source>
        <dbReference type="Proteomes" id="UP000660262"/>
    </source>
</evidence>
<dbReference type="AlphaFoldDB" id="A0A830HW23"/>
<keyword evidence="4" id="KW-1185">Reference proteome</keyword>
<evidence type="ECO:0000256" key="1">
    <source>
        <dbReference type="SAM" id="MobiDB-lite"/>
    </source>
</evidence>
<feature type="signal peptide" evidence="2">
    <location>
        <begin position="1"/>
        <end position="27"/>
    </location>
</feature>
<proteinExistence type="predicted"/>
<name>A0A830HW23_9CHLO</name>
<feature type="chain" id="PRO_5032502486" description="Enterotoxin" evidence="2">
    <location>
        <begin position="28"/>
        <end position="421"/>
    </location>
</feature>
<keyword evidence="2" id="KW-0732">Signal</keyword>
<feature type="compositionally biased region" description="Basic and acidic residues" evidence="1">
    <location>
        <begin position="62"/>
        <end position="73"/>
    </location>
</feature>
<comment type="caution">
    <text evidence="3">The sequence shown here is derived from an EMBL/GenBank/DDBJ whole genome shotgun (WGS) entry which is preliminary data.</text>
</comment>
<feature type="region of interest" description="Disordered" evidence="1">
    <location>
        <begin position="58"/>
        <end position="81"/>
    </location>
</feature>
<dbReference type="PROSITE" id="PS51257">
    <property type="entry name" value="PROKAR_LIPOPROTEIN"/>
    <property type="match status" value="1"/>
</dbReference>
<evidence type="ECO:0000313" key="3">
    <source>
        <dbReference type="EMBL" id="GHP09970.1"/>
    </source>
</evidence>
<gene>
    <name evidence="3" type="ORF">PPROV_000870300</name>
</gene>
<accession>A0A830HW23</accession>